<protein>
    <recommendedName>
        <fullName evidence="2">DUF6603 domain-containing protein</fullName>
    </recommendedName>
</protein>
<gene>
    <name evidence="3" type="ORF">FGADI_2774</name>
</gene>
<accession>A0A8H4TH78</accession>
<dbReference type="Proteomes" id="UP000604273">
    <property type="component" value="Unassembled WGS sequence"/>
</dbReference>
<keyword evidence="4" id="KW-1185">Reference proteome</keyword>
<feature type="compositionally biased region" description="Basic residues" evidence="1">
    <location>
        <begin position="122"/>
        <end position="134"/>
    </location>
</feature>
<sequence length="2076" mass="223188">MAHHVHGRRSASDKWPPSIPDQQETLVDKTFVFSADELIASTLVGRGSLLNKPGRLVTLKTRSITSKSSDSDENTSAETTGGIRVVSTPGRFFGERDWTRSTAKRKQDHGSLDTDFDDHPGHNNRQRHRHRQVKKWLEDDEPRGDVPHRAKPGRRSLGHGRPVIGRVGDVDKRPRAPSGGSGYASSGTQTATGSGSPPVGDRPVLPRQTGGDKTGGIGSGSPSTGLPSTVPILGNVSTPGNIQTPGGVSPPVTTTDPSLTTPSAGPVAPGIVAGPGTEVISAPKPEKPDVPIQSGPAIQEPSHAGDLATLPGAPPVSNGQNILPPASAPGGQAVQEPTHSGSVIAAPVTAPLSSEPKVLPPASVPSGSAVAPITKPATSAPGPTPPPQQLIPLKDQYMLAATGQSTQIRSPIPGISAGTVPSDHIVFSTPDTGTQAFLTTSGPILFETSLDAIKSGVSEFEISLSDPLRQDFGTTWKLDGTTSYLQSAGVKLKLGQDGKSLELIDVKVKVAKDVNSAPLIFSADAKVLNEEFETGFTDVSKDVSITTRTGIDRYPGHLLLGLEISSANGGFEDLADLCAVAHINPKTWLKTLLKGTKITFGGLAGTPARNAMWYIPGSGSGCCIRLEASLDLKDGIVKTLNKYLSGWNDHIPPMSVIAKRTVSPSSGPWGDAFTIGELIIAAEPDFNGEKRAMGMYVSIGEDHINVFFVCYSKALQWAALKAWIKKTCTEVGNAIEDLEEILSNTGHGSKTQNASTSHIYWRRVTVTLQNNEAGGTTLAGMRLELEASMQVLVPKDKHSVFTMEFTWTKNTGEFSGECEFSGVGNELGQGNPPLQYYLDYERWDQFSYLDPSEPFMSLRCLDSSFVQNLPFGVPTEITEADLYVSNQSLRVSGRLEALIGQPTETLVVSDHSKIPSLQIDHTMLRFSVDYVYASKALNVVLDGAITLLPLKEDEQPASLEAMITYSSEERLVAFSANASYIPMTALHSLFAAGEEKTHAMSILESIDLQRIALDIKAGKGQATQVKFEANLKISSILLETKFERTDANAWNLKAKLHKEITEAGKASKEFTLGDAVQKLLGQEVLDILPDFVTGTTFKASKPEDKFDVVVTRLNGTKSHIIFGAELQFGMLHVQFAQLVPITGKADKPSPIKRMIRVSLEPLPSISKLPIIGNLDIPFDALEFLWVNTMFTQEDISTLNGSAEMFQKQPFKMRPEDKELSEGFHFRLVGSQGVFLDHVFGQDKQEKKKAAPAGAVTPGSKATPAPVQEKKPSIEAAVPSGGAPATTAALSKKKGPLTLSGISLSYEGGVLRIHLDASVLIGPISAGIQGLNLVVRLDSKQIHGLHDILHVPIDVEVEGFDMAFTRMPIQIAGALHHKPGTKAYFGGVAISLSTFSIAALGMYEQVPANDAAGTPEYDSFFIYAMMEGLIFTVGWAEVRGLMAGFGYNSRLRLPTVEQLATFPLIQGFDQTGGFNMNQAVKNLTGPGAFVTPSMGSIWMALGLVIRACEAIDMRAVATVALGPNQTDIGLIARATATLPRRATPDKALVLIDLSVVGKLDLVHGELSVDGLINPTSFILNKDCRPSGGFAIRSWFGKNNPHSGDWVVSFGGYHPMYQVPAHYPRPQRLGISWTLSSNLRVTGNAYAAITPGAVMAGGMLQAVFSAGPLGAHFDAHADFLVNLRPLHYMADMAVSAGVYYEIRVWRFRKKISVNVGASLHLEGPPIHGSVHFDLSVVSFTVSFGSGSSEGKRRISLRELMDLVLQEAGDTRKDNAIVNPHTFTAVSGLLGDDKKKSDTVSKTSRNKVASDKERWHVRSDNFIFSVRSAVPATSIGIEGRGTQYTGNSIISRPMQMKKDTGDSSKIKSTLRVKVRHVKEDKIIPFREAAKVEDQLPANYWGPYSENTADYMRPDRMPPTVSHLVGATLVPPAPAAPEQSIPVFKSKLENHNAPTWTPGKIKKESVRYLDHANARDSVKWSRVKGAMGLEPEAKREKPPMDTIHLTEAGEAKEAAAPKPIFTKPYRQGILNSFISLAHGGTDAESVKVRKAYSGIGDNVPDVILNDPQRFYIGPPTVFCN</sequence>
<evidence type="ECO:0000256" key="1">
    <source>
        <dbReference type="SAM" id="MobiDB-lite"/>
    </source>
</evidence>
<feature type="compositionally biased region" description="Low complexity" evidence="1">
    <location>
        <begin position="183"/>
        <end position="198"/>
    </location>
</feature>
<evidence type="ECO:0000313" key="3">
    <source>
        <dbReference type="EMBL" id="KAF4957945.1"/>
    </source>
</evidence>
<comment type="caution">
    <text evidence="3">The sequence shown here is derived from an EMBL/GenBank/DDBJ whole genome shotgun (WGS) entry which is preliminary data.</text>
</comment>
<proteinExistence type="predicted"/>
<feature type="compositionally biased region" description="Basic and acidic residues" evidence="1">
    <location>
        <begin position="108"/>
        <end position="121"/>
    </location>
</feature>
<organism evidence="3 4">
    <name type="scientific">Fusarium gaditjirri</name>
    <dbReference type="NCBI Taxonomy" id="282569"/>
    <lineage>
        <taxon>Eukaryota</taxon>
        <taxon>Fungi</taxon>
        <taxon>Dikarya</taxon>
        <taxon>Ascomycota</taxon>
        <taxon>Pezizomycotina</taxon>
        <taxon>Sordariomycetes</taxon>
        <taxon>Hypocreomycetidae</taxon>
        <taxon>Hypocreales</taxon>
        <taxon>Nectriaceae</taxon>
        <taxon>Fusarium</taxon>
        <taxon>Fusarium nisikadoi species complex</taxon>
    </lineage>
</organism>
<evidence type="ECO:0000313" key="4">
    <source>
        <dbReference type="Proteomes" id="UP000604273"/>
    </source>
</evidence>
<dbReference type="Pfam" id="PF20248">
    <property type="entry name" value="DUF6603"/>
    <property type="match status" value="1"/>
</dbReference>
<feature type="compositionally biased region" description="Basic residues" evidence="1">
    <location>
        <begin position="149"/>
        <end position="158"/>
    </location>
</feature>
<feature type="compositionally biased region" description="Polar residues" evidence="1">
    <location>
        <begin position="64"/>
        <end position="79"/>
    </location>
</feature>
<feature type="region of interest" description="Disordered" evidence="1">
    <location>
        <begin position="1"/>
        <end position="21"/>
    </location>
</feature>
<dbReference type="OrthoDB" id="5352492at2759"/>
<feature type="domain" description="DUF6603" evidence="2">
    <location>
        <begin position="1290"/>
        <end position="1823"/>
    </location>
</feature>
<name>A0A8H4TH78_9HYPO</name>
<dbReference type="InterPro" id="IPR046538">
    <property type="entry name" value="DUF6603"/>
</dbReference>
<feature type="compositionally biased region" description="Low complexity" evidence="1">
    <location>
        <begin position="220"/>
        <end position="231"/>
    </location>
</feature>
<evidence type="ECO:0000259" key="2">
    <source>
        <dbReference type="Pfam" id="PF20248"/>
    </source>
</evidence>
<feature type="region of interest" description="Disordered" evidence="1">
    <location>
        <begin position="354"/>
        <end position="389"/>
    </location>
</feature>
<feature type="compositionally biased region" description="Low complexity" evidence="1">
    <location>
        <begin position="244"/>
        <end position="276"/>
    </location>
</feature>
<reference evidence="3" key="1">
    <citation type="journal article" date="2020" name="BMC Genomics">
        <title>Correction to: Identification and distribution of gene clusters required for synthesis of sphingolipid metabolism inhibitors in diverse species of the filamentous fungus Fusarium.</title>
        <authorList>
            <person name="Kim H.S."/>
            <person name="Lohmar J.M."/>
            <person name="Busman M."/>
            <person name="Brown D.W."/>
            <person name="Naumann T.A."/>
            <person name="Divon H.H."/>
            <person name="Lysoe E."/>
            <person name="Uhlig S."/>
            <person name="Proctor R.H."/>
        </authorList>
    </citation>
    <scope>NUCLEOTIDE SEQUENCE</scope>
    <source>
        <strain evidence="3">NRRL 45417</strain>
    </source>
</reference>
<dbReference type="EMBL" id="JABFAI010000060">
    <property type="protein sequence ID" value="KAF4957945.1"/>
    <property type="molecule type" value="Genomic_DNA"/>
</dbReference>
<feature type="region of interest" description="Disordered" evidence="1">
    <location>
        <begin position="64"/>
        <end position="338"/>
    </location>
</feature>
<feature type="region of interest" description="Disordered" evidence="1">
    <location>
        <begin position="1246"/>
        <end position="1288"/>
    </location>
</feature>
<reference evidence="3" key="2">
    <citation type="submission" date="2020-05" db="EMBL/GenBank/DDBJ databases">
        <authorList>
            <person name="Kim H.-S."/>
            <person name="Proctor R.H."/>
            <person name="Brown D.W."/>
        </authorList>
    </citation>
    <scope>NUCLEOTIDE SEQUENCE</scope>
    <source>
        <strain evidence="3">NRRL 45417</strain>
    </source>
</reference>